<dbReference type="AlphaFoldDB" id="A0A5R9J4E1"/>
<evidence type="ECO:0000256" key="1">
    <source>
        <dbReference type="ARBA" id="ARBA00008591"/>
    </source>
</evidence>
<dbReference type="Pfam" id="PF01865">
    <property type="entry name" value="PhoU_div"/>
    <property type="match status" value="1"/>
</dbReference>
<organism evidence="2 3">
    <name type="scientific">Lichenicoccus roseus</name>
    <dbReference type="NCBI Taxonomy" id="2683649"/>
    <lineage>
        <taxon>Bacteria</taxon>
        <taxon>Pseudomonadati</taxon>
        <taxon>Pseudomonadota</taxon>
        <taxon>Alphaproteobacteria</taxon>
        <taxon>Acetobacterales</taxon>
        <taxon>Acetobacteraceae</taxon>
        <taxon>Lichenicoccus</taxon>
    </lineage>
</organism>
<dbReference type="InterPro" id="IPR018445">
    <property type="entry name" value="Put_Phosphate_transp_reg"/>
</dbReference>
<comment type="caution">
    <text evidence="2">The sequence shown here is derived from an EMBL/GenBank/DDBJ whole genome shotgun (WGS) entry which is preliminary data.</text>
</comment>
<keyword evidence="3" id="KW-1185">Reference proteome</keyword>
<dbReference type="Proteomes" id="UP000305654">
    <property type="component" value="Unassembled WGS sequence"/>
</dbReference>
<name>A0A5R9J4E1_9PROT</name>
<dbReference type="EMBL" id="VCDI01000003">
    <property type="protein sequence ID" value="TLU72490.1"/>
    <property type="molecule type" value="Genomic_DNA"/>
</dbReference>
<dbReference type="PANTHER" id="PTHR37298">
    <property type="entry name" value="UPF0111 PROTEIN YKAA"/>
    <property type="match status" value="1"/>
</dbReference>
<reference evidence="2 3" key="1">
    <citation type="submission" date="2019-05" db="EMBL/GenBank/DDBJ databases">
        <authorList>
            <person name="Pankratov T."/>
            <person name="Grouzdev D."/>
        </authorList>
    </citation>
    <scope>NUCLEOTIDE SEQUENCE [LARGE SCALE GENOMIC DNA]</scope>
    <source>
        <strain evidence="2 3">KEBCLARHB70R</strain>
    </source>
</reference>
<sequence length="222" mass="24810">MELTGREGMLGRILRPLRALMPHDEQFVARLCQHSRHVVEGAVAFRDLLSGGDLEAHYADICRYEEAADDVTRQTIQAIHRSFITPFDRSQILELTTALDDTIDLMKEAGRRIRLYGVAPSAEMTAMAECAVRATTVIRDSMPLLNAIARNVEPLNAMQLRVREAEGEADDLCDLGLRRLFASDRSAGDKLLVEKVYDLIESVVDRCEDVADVLESIVVEQV</sequence>
<proteinExistence type="inferred from homology"/>
<accession>A0A5R9J4E1</accession>
<dbReference type="InterPro" id="IPR038078">
    <property type="entry name" value="PhoU-like_sf"/>
</dbReference>
<dbReference type="PANTHER" id="PTHR37298:SF1">
    <property type="entry name" value="UPF0111 PROTEIN YKAA"/>
    <property type="match status" value="1"/>
</dbReference>
<gene>
    <name evidence="2" type="ORF">FE263_10515</name>
</gene>
<protein>
    <submittedName>
        <fullName evidence="2">DUF47 domain-containing protein</fullName>
    </submittedName>
</protein>
<dbReference type="Gene3D" id="1.20.58.220">
    <property type="entry name" value="Phosphate transport system protein phou homolog 2, domain 2"/>
    <property type="match status" value="1"/>
</dbReference>
<evidence type="ECO:0000313" key="2">
    <source>
        <dbReference type="EMBL" id="TLU72490.1"/>
    </source>
</evidence>
<comment type="similarity">
    <text evidence="1">Belongs to the UPF0111 family.</text>
</comment>
<evidence type="ECO:0000313" key="3">
    <source>
        <dbReference type="Proteomes" id="UP000305654"/>
    </source>
</evidence>
<dbReference type="RefSeq" id="WP_138325953.1">
    <property type="nucleotide sequence ID" value="NZ_VCDI01000003.1"/>
</dbReference>
<dbReference type="InterPro" id="IPR052912">
    <property type="entry name" value="UPF0111_domain"/>
</dbReference>
<dbReference type="OrthoDB" id="9797568at2"/>